<comment type="subcellular location">
    <subcellularLocation>
        <location evidence="2">Cytoplasm</location>
    </subcellularLocation>
    <subcellularLocation>
        <location evidence="1">Nucleus</location>
    </subcellularLocation>
</comment>
<keyword evidence="5" id="KW-0963">Cytoplasm</keyword>
<dbReference type="EMBL" id="CAJVPI010003561">
    <property type="protein sequence ID" value="CAG8659851.1"/>
    <property type="molecule type" value="Genomic_DNA"/>
</dbReference>
<evidence type="ECO:0000256" key="8">
    <source>
        <dbReference type="ARBA" id="ARBA00023163"/>
    </source>
</evidence>
<dbReference type="AlphaFoldDB" id="A0A9N9H690"/>
<protein>
    <recommendedName>
        <fullName evidence="4">CCR4-NOT transcription complex subunit 11</fullName>
    </recommendedName>
</protein>
<evidence type="ECO:0000256" key="6">
    <source>
        <dbReference type="ARBA" id="ARBA00023015"/>
    </source>
</evidence>
<keyword evidence="6" id="KW-0805">Transcription regulation</keyword>
<comment type="similarity">
    <text evidence="3">Belongs to the CNOT11 family.</text>
</comment>
<reference evidence="11" key="1">
    <citation type="submission" date="2021-06" db="EMBL/GenBank/DDBJ databases">
        <authorList>
            <person name="Kallberg Y."/>
            <person name="Tangrot J."/>
            <person name="Rosling A."/>
        </authorList>
    </citation>
    <scope>NUCLEOTIDE SEQUENCE</scope>
    <source>
        <strain evidence="11">BR232B</strain>
    </source>
</reference>
<dbReference type="Proteomes" id="UP000789739">
    <property type="component" value="Unassembled WGS sequence"/>
</dbReference>
<evidence type="ECO:0000256" key="3">
    <source>
        <dbReference type="ARBA" id="ARBA00008030"/>
    </source>
</evidence>
<evidence type="ECO:0000256" key="7">
    <source>
        <dbReference type="ARBA" id="ARBA00023158"/>
    </source>
</evidence>
<dbReference type="GO" id="GO:0030014">
    <property type="term" value="C:CCR4-NOT complex"/>
    <property type="evidence" value="ECO:0007669"/>
    <property type="project" value="InterPro"/>
</dbReference>
<evidence type="ECO:0000256" key="5">
    <source>
        <dbReference type="ARBA" id="ARBA00022490"/>
    </source>
</evidence>
<proteinExistence type="inferred from homology"/>
<evidence type="ECO:0000256" key="4">
    <source>
        <dbReference type="ARBA" id="ARBA00014872"/>
    </source>
</evidence>
<organism evidence="11 12">
    <name type="scientific">Paraglomus brasilianum</name>
    <dbReference type="NCBI Taxonomy" id="144538"/>
    <lineage>
        <taxon>Eukaryota</taxon>
        <taxon>Fungi</taxon>
        <taxon>Fungi incertae sedis</taxon>
        <taxon>Mucoromycota</taxon>
        <taxon>Glomeromycotina</taxon>
        <taxon>Glomeromycetes</taxon>
        <taxon>Paraglomerales</taxon>
        <taxon>Paraglomeraceae</taxon>
        <taxon>Paraglomus</taxon>
    </lineage>
</organism>
<dbReference type="Pfam" id="PF10155">
    <property type="entry name" value="CNOT11"/>
    <property type="match status" value="1"/>
</dbReference>
<evidence type="ECO:0000256" key="9">
    <source>
        <dbReference type="ARBA" id="ARBA00023242"/>
    </source>
</evidence>
<dbReference type="GO" id="GO:0005634">
    <property type="term" value="C:nucleus"/>
    <property type="evidence" value="ECO:0007669"/>
    <property type="project" value="UniProtKB-SubCell"/>
</dbReference>
<evidence type="ECO:0000256" key="10">
    <source>
        <dbReference type="SAM" id="MobiDB-lite"/>
    </source>
</evidence>
<evidence type="ECO:0000313" key="11">
    <source>
        <dbReference type="EMBL" id="CAG8659851.1"/>
    </source>
</evidence>
<dbReference type="GO" id="GO:0005737">
    <property type="term" value="C:cytoplasm"/>
    <property type="evidence" value="ECO:0007669"/>
    <property type="project" value="UniProtKB-SubCell"/>
</dbReference>
<keyword evidence="8" id="KW-0804">Transcription</keyword>
<keyword evidence="7" id="KW-0943">RNA-mediated gene silencing</keyword>
<dbReference type="GO" id="GO:0031047">
    <property type="term" value="P:regulatory ncRNA-mediated gene silencing"/>
    <property type="evidence" value="ECO:0007669"/>
    <property type="project" value="UniProtKB-KW"/>
</dbReference>
<evidence type="ECO:0000256" key="2">
    <source>
        <dbReference type="ARBA" id="ARBA00004496"/>
    </source>
</evidence>
<keyword evidence="9" id="KW-0539">Nucleus</keyword>
<dbReference type="PANTHER" id="PTHR15975">
    <property type="entry name" value="CCR4-NOT TRANSCRIPTION COMPLEX SUBUNIT 11"/>
    <property type="match status" value="1"/>
</dbReference>
<keyword evidence="12" id="KW-1185">Reference proteome</keyword>
<dbReference type="OrthoDB" id="10265389at2759"/>
<dbReference type="InterPro" id="IPR019312">
    <property type="entry name" value="CNOT11"/>
</dbReference>
<sequence length="435" mass="49538">MDLKVFRDLLSIVDKPFENIASEFKVIVPEQQRFQAACALMGLLESGELQQNPFLSLFLNIYKSLSSQFNTSHRDSELVVEYYVDKLILTDNATQLGQKTPGDIFGQFASLETPVFNSEEVNVAEFEHYIKQELDVRYPKKLNSSESNHNTEWTSTDSLNNNDASLVRPPVTPSAQDEPQWLNPNGSVPEIEYYNVLADFADRDEVCYLLAQAISRALTIPEEQYVLKQLESDPKIIYHCELTPDKIPDLVENNPRVAAEALIKLQSTRHIDDYLESLISINLSPHSTTEVVTRMRASMEVINRLTTSITLPPDFFHKYISNCARACEETENPRIQHRQVRLVCVFTQSLFRNNTIDVSDFLIPLQAFCLQFPKSREAADLFRFLRGYEMEGGVEAFGFEDNVNEVGGRTFPKYPSLLMIEDLADRVSKLALAQS</sequence>
<name>A0A9N9H690_9GLOM</name>
<evidence type="ECO:0000256" key="1">
    <source>
        <dbReference type="ARBA" id="ARBA00004123"/>
    </source>
</evidence>
<evidence type="ECO:0000313" key="12">
    <source>
        <dbReference type="Proteomes" id="UP000789739"/>
    </source>
</evidence>
<gene>
    <name evidence="11" type="ORF">PBRASI_LOCUS10724</name>
</gene>
<dbReference type="PANTHER" id="PTHR15975:SF0">
    <property type="entry name" value="CCR4-NOT TRANSCRIPTION COMPLEX SUBUNIT 11"/>
    <property type="match status" value="1"/>
</dbReference>
<comment type="caution">
    <text evidence="11">The sequence shown here is derived from an EMBL/GenBank/DDBJ whole genome shotgun (WGS) entry which is preliminary data.</text>
</comment>
<accession>A0A9N9H690</accession>
<feature type="non-terminal residue" evidence="11">
    <location>
        <position position="1"/>
    </location>
</feature>
<feature type="region of interest" description="Disordered" evidence="10">
    <location>
        <begin position="142"/>
        <end position="162"/>
    </location>
</feature>